<comment type="cofactor">
    <cofactor evidence="1">
        <name>Mg(2+)</name>
        <dbReference type="ChEBI" id="CHEBI:18420"/>
    </cofactor>
</comment>
<accession>A0A927GB95</accession>
<keyword evidence="5" id="KW-0378">Hydrolase</keyword>
<dbReference type="GO" id="GO:0016787">
    <property type="term" value="F:hydrolase activity"/>
    <property type="evidence" value="ECO:0007669"/>
    <property type="project" value="UniProtKB-KW"/>
</dbReference>
<comment type="similarity">
    <text evidence="7">Belongs to the PINc/VapC protein family.</text>
</comment>
<evidence type="ECO:0000313" key="10">
    <source>
        <dbReference type="Proteomes" id="UP000653797"/>
    </source>
</evidence>
<evidence type="ECO:0000256" key="1">
    <source>
        <dbReference type="ARBA" id="ARBA00001946"/>
    </source>
</evidence>
<dbReference type="AlphaFoldDB" id="A0A927GB95"/>
<dbReference type="InterPro" id="IPR002716">
    <property type="entry name" value="PIN_dom"/>
</dbReference>
<dbReference type="InterPro" id="IPR029060">
    <property type="entry name" value="PIN-like_dom_sf"/>
</dbReference>
<evidence type="ECO:0000256" key="5">
    <source>
        <dbReference type="ARBA" id="ARBA00022801"/>
    </source>
</evidence>
<dbReference type="PANTHER" id="PTHR33653:SF1">
    <property type="entry name" value="RIBONUCLEASE VAPC2"/>
    <property type="match status" value="1"/>
</dbReference>
<evidence type="ECO:0000313" key="9">
    <source>
        <dbReference type="EMBL" id="MBD2751492.1"/>
    </source>
</evidence>
<sequence length="125" mass="14006">MNNPAGLFVDTNGLIRLLEGDELVVNLLTDQLVYMSVITEMEMQCKPNQPSEDRKLIKRLLNDCIIVELTPQVKTEAIKIRRSTRMKLMDSIVAASARTIGLPIVTGDSAFERVSQLDLILLPPR</sequence>
<dbReference type="RefSeq" id="WP_191037135.1">
    <property type="nucleotide sequence ID" value="NZ_JACXAA010000001.1"/>
</dbReference>
<dbReference type="Pfam" id="PF01850">
    <property type="entry name" value="PIN"/>
    <property type="match status" value="1"/>
</dbReference>
<evidence type="ECO:0000259" key="8">
    <source>
        <dbReference type="Pfam" id="PF01850"/>
    </source>
</evidence>
<keyword evidence="2" id="KW-1277">Toxin-antitoxin system</keyword>
<gene>
    <name evidence="9" type="ORF">IC230_01205</name>
</gene>
<keyword evidence="4" id="KW-0479">Metal-binding</keyword>
<evidence type="ECO:0000256" key="7">
    <source>
        <dbReference type="ARBA" id="ARBA00038093"/>
    </source>
</evidence>
<dbReference type="Proteomes" id="UP000653797">
    <property type="component" value="Unassembled WGS sequence"/>
</dbReference>
<protein>
    <submittedName>
        <fullName evidence="9">PIN domain-containing protein</fullName>
    </submittedName>
</protein>
<dbReference type="Gene3D" id="3.40.50.1010">
    <property type="entry name" value="5'-nuclease"/>
    <property type="match status" value="1"/>
</dbReference>
<name>A0A927GB95_9BACT</name>
<dbReference type="GO" id="GO:0004518">
    <property type="term" value="F:nuclease activity"/>
    <property type="evidence" value="ECO:0007669"/>
    <property type="project" value="UniProtKB-KW"/>
</dbReference>
<keyword evidence="10" id="KW-1185">Reference proteome</keyword>
<reference evidence="9" key="1">
    <citation type="submission" date="2020-09" db="EMBL/GenBank/DDBJ databases">
        <authorList>
            <person name="Kim M.K."/>
        </authorList>
    </citation>
    <scope>NUCLEOTIDE SEQUENCE</scope>
    <source>
        <strain evidence="9">BT704</strain>
    </source>
</reference>
<keyword evidence="6" id="KW-0460">Magnesium</keyword>
<proteinExistence type="inferred from homology"/>
<organism evidence="9 10">
    <name type="scientific">Spirosoma validum</name>
    <dbReference type="NCBI Taxonomy" id="2771355"/>
    <lineage>
        <taxon>Bacteria</taxon>
        <taxon>Pseudomonadati</taxon>
        <taxon>Bacteroidota</taxon>
        <taxon>Cytophagia</taxon>
        <taxon>Cytophagales</taxon>
        <taxon>Cytophagaceae</taxon>
        <taxon>Spirosoma</taxon>
    </lineage>
</organism>
<dbReference type="PANTHER" id="PTHR33653">
    <property type="entry name" value="RIBONUCLEASE VAPC2"/>
    <property type="match status" value="1"/>
</dbReference>
<dbReference type="GO" id="GO:0046872">
    <property type="term" value="F:metal ion binding"/>
    <property type="evidence" value="ECO:0007669"/>
    <property type="project" value="UniProtKB-KW"/>
</dbReference>
<feature type="domain" description="PIN" evidence="8">
    <location>
        <begin position="8"/>
        <end position="115"/>
    </location>
</feature>
<evidence type="ECO:0000256" key="2">
    <source>
        <dbReference type="ARBA" id="ARBA00022649"/>
    </source>
</evidence>
<evidence type="ECO:0000256" key="4">
    <source>
        <dbReference type="ARBA" id="ARBA00022723"/>
    </source>
</evidence>
<dbReference type="EMBL" id="JACXAA010000001">
    <property type="protein sequence ID" value="MBD2751492.1"/>
    <property type="molecule type" value="Genomic_DNA"/>
</dbReference>
<dbReference type="InterPro" id="IPR050556">
    <property type="entry name" value="Type_II_TA_system_RNase"/>
</dbReference>
<evidence type="ECO:0000256" key="3">
    <source>
        <dbReference type="ARBA" id="ARBA00022722"/>
    </source>
</evidence>
<comment type="caution">
    <text evidence="9">The sequence shown here is derived from an EMBL/GenBank/DDBJ whole genome shotgun (WGS) entry which is preliminary data.</text>
</comment>
<keyword evidence="3" id="KW-0540">Nuclease</keyword>
<dbReference type="SUPFAM" id="SSF88723">
    <property type="entry name" value="PIN domain-like"/>
    <property type="match status" value="1"/>
</dbReference>
<evidence type="ECO:0000256" key="6">
    <source>
        <dbReference type="ARBA" id="ARBA00022842"/>
    </source>
</evidence>